<comment type="caution">
    <text evidence="1">The sequence shown here is derived from an EMBL/GenBank/DDBJ whole genome shotgun (WGS) entry which is preliminary data.</text>
</comment>
<organism evidence="1 2">
    <name type="scientific">Lysobacter stagni</name>
    <dbReference type="NCBI Taxonomy" id="3045172"/>
    <lineage>
        <taxon>Bacteria</taxon>
        <taxon>Pseudomonadati</taxon>
        <taxon>Pseudomonadota</taxon>
        <taxon>Gammaproteobacteria</taxon>
        <taxon>Lysobacterales</taxon>
        <taxon>Lysobacteraceae</taxon>
        <taxon>Lysobacter</taxon>
    </lineage>
</organism>
<evidence type="ECO:0000313" key="2">
    <source>
        <dbReference type="Proteomes" id="UP001321580"/>
    </source>
</evidence>
<dbReference type="EMBL" id="JASGBI010000001">
    <property type="protein sequence ID" value="MDI9239541.1"/>
    <property type="molecule type" value="Genomic_DNA"/>
</dbReference>
<gene>
    <name evidence="1" type="ORF">QLQ15_11565</name>
</gene>
<name>A0ABT6XHB6_9GAMM</name>
<reference evidence="1 2" key="1">
    <citation type="submission" date="2023-05" db="EMBL/GenBank/DDBJ databases">
        <title>Lysobacter sp. strain LF1 Genome sequencing and assembly.</title>
        <authorList>
            <person name="Jung Y."/>
        </authorList>
    </citation>
    <scope>NUCLEOTIDE SEQUENCE [LARGE SCALE GENOMIC DNA]</scope>
    <source>
        <strain evidence="1 2">LF1</strain>
    </source>
</reference>
<protein>
    <submittedName>
        <fullName evidence="1">Uncharacterized protein</fullName>
    </submittedName>
</protein>
<keyword evidence="2" id="KW-1185">Reference proteome</keyword>
<dbReference type="RefSeq" id="WP_283212921.1">
    <property type="nucleotide sequence ID" value="NZ_JASGBI010000001.1"/>
</dbReference>
<sequence length="105" mass="11808">MPSAFLVRRTSEALPKYLTNIARFLMRLYGYPNHGLPIEQIKSEELAEITFVATPDEARRTAAFLMHAADEMERMGAAYSHVHLSDVQAGFDDSPHVTVFNAQNL</sequence>
<evidence type="ECO:0000313" key="1">
    <source>
        <dbReference type="EMBL" id="MDI9239541.1"/>
    </source>
</evidence>
<dbReference type="Proteomes" id="UP001321580">
    <property type="component" value="Unassembled WGS sequence"/>
</dbReference>
<proteinExistence type="predicted"/>
<accession>A0ABT6XHB6</accession>